<evidence type="ECO:0000256" key="1">
    <source>
        <dbReference type="SAM" id="Phobius"/>
    </source>
</evidence>
<evidence type="ECO:0000313" key="2">
    <source>
        <dbReference type="EMBL" id="MFC3153279.1"/>
    </source>
</evidence>
<organism evidence="2 3">
    <name type="scientific">Litoribrevibacter euphylliae</name>
    <dbReference type="NCBI Taxonomy" id="1834034"/>
    <lineage>
        <taxon>Bacteria</taxon>
        <taxon>Pseudomonadati</taxon>
        <taxon>Pseudomonadota</taxon>
        <taxon>Gammaproteobacteria</taxon>
        <taxon>Oceanospirillales</taxon>
        <taxon>Oceanospirillaceae</taxon>
        <taxon>Litoribrevibacter</taxon>
    </lineage>
</organism>
<feature type="transmembrane region" description="Helical" evidence="1">
    <location>
        <begin position="27"/>
        <end position="46"/>
    </location>
</feature>
<keyword evidence="3" id="KW-1185">Reference proteome</keyword>
<dbReference type="EMBL" id="JBHRSZ010000009">
    <property type="protein sequence ID" value="MFC3153279.1"/>
    <property type="molecule type" value="Genomic_DNA"/>
</dbReference>
<keyword evidence="1" id="KW-1133">Transmembrane helix</keyword>
<keyword evidence="1" id="KW-0812">Transmembrane</keyword>
<evidence type="ECO:0000313" key="3">
    <source>
        <dbReference type="Proteomes" id="UP001595476"/>
    </source>
</evidence>
<keyword evidence="1" id="KW-0472">Membrane</keyword>
<accession>A0ABV7HKK5</accession>
<reference evidence="3" key="1">
    <citation type="journal article" date="2019" name="Int. J. Syst. Evol. Microbiol.">
        <title>The Global Catalogue of Microorganisms (GCM) 10K type strain sequencing project: providing services to taxonomists for standard genome sequencing and annotation.</title>
        <authorList>
            <consortium name="The Broad Institute Genomics Platform"/>
            <consortium name="The Broad Institute Genome Sequencing Center for Infectious Disease"/>
            <person name="Wu L."/>
            <person name="Ma J."/>
        </authorList>
    </citation>
    <scope>NUCLEOTIDE SEQUENCE [LARGE SCALE GENOMIC DNA]</scope>
    <source>
        <strain evidence="3">KCTC 52438</strain>
    </source>
</reference>
<proteinExistence type="predicted"/>
<comment type="caution">
    <text evidence="2">The sequence shown here is derived from an EMBL/GenBank/DDBJ whole genome shotgun (WGS) entry which is preliminary data.</text>
</comment>
<gene>
    <name evidence="2" type="ORF">ACFOEK_19725</name>
</gene>
<protein>
    <submittedName>
        <fullName evidence="2">Uncharacterized protein</fullName>
    </submittedName>
</protein>
<dbReference type="Proteomes" id="UP001595476">
    <property type="component" value="Unassembled WGS sequence"/>
</dbReference>
<name>A0ABV7HKK5_9GAMM</name>
<sequence>MNTEKHNSKGFSGDATEGLKPKSVFKALLMIFGGIFIVLLIFFGYLRFDFKQKEEIFFSKVGEFTNQFVRDLSSWEASSVEPYLSEKFLNHTPIAKFEPILKQLSQLGVYQSHSEPELLGCYSQSMGTPSLICKFKTSVIWSNHGKVIELSIIQYEDHDGYAVETIKFL</sequence>
<dbReference type="RefSeq" id="WP_386723202.1">
    <property type="nucleotide sequence ID" value="NZ_JBHRSZ010000009.1"/>
</dbReference>